<dbReference type="EMBL" id="GDJX01008423">
    <property type="protein sequence ID" value="JAT59513.1"/>
    <property type="molecule type" value="Transcribed_RNA"/>
</dbReference>
<dbReference type="InterPro" id="IPR016024">
    <property type="entry name" value="ARM-type_fold"/>
</dbReference>
<dbReference type="InterPro" id="IPR015403">
    <property type="entry name" value="Mon2/Sec7/BIG1-like_HDS"/>
</dbReference>
<protein>
    <submittedName>
        <fullName evidence="8">Protein MON2</fullName>
    </submittedName>
</protein>
<evidence type="ECO:0000256" key="2">
    <source>
        <dbReference type="ARBA" id="ARBA00022927"/>
    </source>
</evidence>
<evidence type="ECO:0000259" key="7">
    <source>
        <dbReference type="Pfam" id="PF16213"/>
    </source>
</evidence>
<dbReference type="InterPro" id="IPR032629">
    <property type="entry name" value="DCB_dom"/>
</dbReference>
<evidence type="ECO:0000256" key="3">
    <source>
        <dbReference type="SAM" id="MobiDB-lite"/>
    </source>
</evidence>
<dbReference type="GO" id="GO:0015031">
    <property type="term" value="P:protein transport"/>
    <property type="evidence" value="ECO:0007669"/>
    <property type="project" value="UniProtKB-KW"/>
</dbReference>
<evidence type="ECO:0000259" key="6">
    <source>
        <dbReference type="Pfam" id="PF16206"/>
    </source>
</evidence>
<keyword evidence="1" id="KW-0813">Transport</keyword>
<feature type="domain" description="Mon2/Sec7/BIG1-like HDS" evidence="4">
    <location>
        <begin position="789"/>
        <end position="867"/>
    </location>
</feature>
<dbReference type="SUPFAM" id="SSF48371">
    <property type="entry name" value="ARM repeat"/>
    <property type="match status" value="2"/>
</dbReference>
<dbReference type="Pfam" id="PF16213">
    <property type="entry name" value="DCB"/>
    <property type="match status" value="1"/>
</dbReference>
<dbReference type="PANTHER" id="PTHR34199:SF4">
    <property type="entry name" value="ARM REPEAT SUPERFAMILY PROTEIN"/>
    <property type="match status" value="1"/>
</dbReference>
<evidence type="ECO:0000256" key="1">
    <source>
        <dbReference type="ARBA" id="ARBA00022448"/>
    </source>
</evidence>
<feature type="region of interest" description="Disordered" evidence="3">
    <location>
        <begin position="927"/>
        <end position="953"/>
    </location>
</feature>
<sequence>MAFMAVLESDLRALSVEARRRYPAVKDAAEHAILKLRSLSGPSEIAQNDIVRIFLMACDVKSVKLSVIGLSCIQKLLSNDAVAPYALKDIISMLKDHAEIADEAVQLKTLQTVLIIFQSHLHPENEGNLAKALGICLRLLENNRSSDSVHNTAAAAFRQAVALIFDNVVCAEALPAGKVGSQNQVSRTSPVTDVVSRNINQSMSLEIDAISGLSVPLRENLSKSGTLGLRLLEDLAALAAGGSAIWLRVHSLQRTFSLDILDFVLSNYVAVFRTLVLYEQVLRHQICSLLMTSLRTNFELEGEAGEPAFRRLVLRSVAHVIRLYSSSLVTECEVFLNMLVKATSLDLPLWHRILVLEVLRGFCVEVRTLRLLFQNFDMDPKNTNVVENMVNAFARVVTTIQVQDSSDESLAAVAGMFSSKAKGIEWSMENDASNASVLVASEAHAITLAVEGLLGVVFTVATLTDEAVEIRELDSPRCDNDPPQKYTGKTAVLCLSMVESNWLTILDALSLILTRSQGEAIILEILKGYQAFTQACGVLRAVEPLNSFLASLCKFTINIPNEAEKKSILSSPSLKKSDTSGDLRDNIILTPKNVQALRTLFNVSHRLHNVLGSSWVLVLETLAALDRAIHSPHASTQEVSASVPRLTREMSGQYTDFNILSSLNSQLFESSALMHVSAVKSLLSALHQLSSQCIAVNSSGLGQNSSQQFGSVVFSVERMLSILSNNLHRVEAIWDQVTDHLLELNCNPNPQLRQMALDALDRSICSVLGSDKFQEFAPHPCQLAGAKIEATESVLCSFERAILSPLRILYMSCQNLDVRAGCLKILLHVLERHGEKLYYSWTDILEMLRSVAHASEKDLIPLGFQSVRVIMNDELSTIPIHCLDVCIDVTGAYSEQKTDLNISLTAIGLLWTTTDFIAKGIVEKHAKERETESDGEKNIHRDGSQDELAIHPTTETDVKSPLLNAVDRDKLMFSVFSILGKLGADERPEVRNAAIRTLFQTLGSHGQKLSRSMWEDCIWNYVFPILDHVNHLAATSSRDEWQGKELGTRGGKAVHMLIHHSRNTAQKQWDETLVLVLGGITRLLRSFFPFLQSLDKFSVGWERLLHFIRDSISNGSKEVAFAAINCLQTTVTSHCPKGNLSVPYLKSILAVYELVLQRSPSYTNSGAYKVKQEILHGLGELFVQAKMLFDNEMYSQLLVILHMAIRHSIAISNSFEAEFGIVQSMHRTILEIIPLLHPTEHLSSMWPQFLRELLRYLPGFGSPFYEKNGKVECTDNLCQDPKSVKATHLGLVIQDDGSDGSNIALNETERHVISDLSVGAELISPKNVEGDFVNSNSGISSGAVACTSKYLFGEKLISVLIELFLEAPVAEKGNVCPEIIHCLGRCMVTRRDNPNGMLWRLAVEGFNRILIDDVARLNMDQGNEQVVNRSTRTRLWKEVADVYDIFLVGSCGHAISSDAFSAEMLNADESLDMAILNVLGDVILKAQLDAPSDSLQRLVSALDRCASRTGSLPIETVSLLPSHCSRFSLSCLQKLFSLTSYNSGDVWHTARVEVSKISITFLLSRCSCILNQFLTDENDQGERALPAVRTEEIIFVLQELARLVIHSETASVLCTHQFLKEAMPRNGIGGQAHLLVLFPSFCELVVSREGRVRVLVQVLLKLVASGLGLQKVDT</sequence>
<evidence type="ECO:0000259" key="4">
    <source>
        <dbReference type="Pfam" id="PF09324"/>
    </source>
</evidence>
<dbReference type="InterPro" id="IPR032817">
    <property type="entry name" value="Mon2_C"/>
</dbReference>
<organism evidence="8">
    <name type="scientific">Anthurium amnicola</name>
    <dbReference type="NCBI Taxonomy" id="1678845"/>
    <lineage>
        <taxon>Eukaryota</taxon>
        <taxon>Viridiplantae</taxon>
        <taxon>Streptophyta</taxon>
        <taxon>Embryophyta</taxon>
        <taxon>Tracheophyta</taxon>
        <taxon>Spermatophyta</taxon>
        <taxon>Magnoliopsida</taxon>
        <taxon>Liliopsida</taxon>
        <taxon>Araceae</taxon>
        <taxon>Pothoideae</taxon>
        <taxon>Potheae</taxon>
        <taxon>Anthurium</taxon>
    </lineage>
</organism>
<feature type="domain" description="Mon2 C-terminal" evidence="6">
    <location>
        <begin position="1349"/>
        <end position="1605"/>
    </location>
</feature>
<dbReference type="Pfam" id="PF12783">
    <property type="entry name" value="Sec7-like_HUS"/>
    <property type="match status" value="1"/>
</dbReference>
<feature type="domain" description="Mon2/Sec7/BIG1-like HUS" evidence="5">
    <location>
        <begin position="230"/>
        <end position="385"/>
    </location>
</feature>
<dbReference type="Pfam" id="PF16206">
    <property type="entry name" value="Mon2_C"/>
    <property type="match status" value="2"/>
</dbReference>
<proteinExistence type="predicted"/>
<dbReference type="PANTHER" id="PTHR34199">
    <property type="entry name" value="NUMOD3 MOTIF FAMILY PROTEIN, EXPRESSED"/>
    <property type="match status" value="1"/>
</dbReference>
<dbReference type="Pfam" id="PF09324">
    <property type="entry name" value="Sec7-like_HDS"/>
    <property type="match status" value="1"/>
</dbReference>
<dbReference type="InterPro" id="IPR032691">
    <property type="entry name" value="Mon2/Sec7/BIG1-like_HUS"/>
</dbReference>
<keyword evidence="2" id="KW-0653">Protein transport</keyword>
<feature type="domain" description="Mon2/Sec7/BIG1-like dimerisation and cyclophilin-binding" evidence="7">
    <location>
        <begin position="3"/>
        <end position="169"/>
    </location>
</feature>
<name>A0A1D1YXY2_9ARAE</name>
<feature type="domain" description="Mon2 C-terminal" evidence="6">
    <location>
        <begin position="873"/>
        <end position="1137"/>
    </location>
</feature>
<reference evidence="8" key="1">
    <citation type="submission" date="2015-07" db="EMBL/GenBank/DDBJ databases">
        <title>Transcriptome Assembly of Anthurium amnicola.</title>
        <authorList>
            <person name="Suzuki J."/>
        </authorList>
    </citation>
    <scope>NUCLEOTIDE SEQUENCE</scope>
</reference>
<evidence type="ECO:0000313" key="8">
    <source>
        <dbReference type="EMBL" id="JAT59513.1"/>
    </source>
</evidence>
<feature type="compositionally biased region" description="Basic and acidic residues" evidence="3">
    <location>
        <begin position="927"/>
        <end position="944"/>
    </location>
</feature>
<gene>
    <name evidence="8" type="primary">mon2_23</name>
    <name evidence="8" type="ORF">g.100727</name>
</gene>
<accession>A0A1D1YXY2</accession>
<evidence type="ECO:0000259" key="5">
    <source>
        <dbReference type="Pfam" id="PF12783"/>
    </source>
</evidence>